<dbReference type="EMBL" id="CP162550">
    <property type="protein sequence ID" value="XDI35122.1"/>
    <property type="molecule type" value="Genomic_DNA"/>
</dbReference>
<dbReference type="RefSeq" id="WP_368502739.1">
    <property type="nucleotide sequence ID" value="NZ_CP162550.1"/>
</dbReference>
<protein>
    <submittedName>
        <fullName evidence="2">Uncharacterized protein</fullName>
    </submittedName>
</protein>
<reference evidence="2" key="1">
    <citation type="submission" date="2024-07" db="EMBL/GenBank/DDBJ databases">
        <title>Identification and characteristics of an arsenic-resistant bacterial isolate, which belongs to a novel species.</title>
        <authorList>
            <person name="Juszczyk A."/>
            <person name="Kowalczyk A."/>
            <person name="Was K."/>
            <person name="Kosowicz W."/>
            <person name="Budzyn A."/>
            <person name="Latowski D."/>
        </authorList>
    </citation>
    <scope>NUCLEOTIDE SEQUENCE</scope>
    <source>
        <strain evidence="2">As8PL</strain>
        <plasmid evidence="2">unnamed</plasmid>
    </source>
</reference>
<gene>
    <name evidence="2" type="ORF">AB3N04_01175</name>
</gene>
<proteinExistence type="predicted"/>
<keyword evidence="1" id="KW-1133">Transmembrane helix</keyword>
<accession>A0AB39BMS6</accession>
<keyword evidence="2" id="KW-0614">Plasmid</keyword>
<keyword evidence="1" id="KW-0472">Membrane</keyword>
<organism evidence="2">
    <name type="scientific">Alkalihalophilus sp. As8PL</name>
    <dbReference type="NCBI Taxonomy" id="3237103"/>
    <lineage>
        <taxon>Bacteria</taxon>
        <taxon>Bacillati</taxon>
        <taxon>Bacillota</taxon>
        <taxon>Bacilli</taxon>
        <taxon>Bacillales</taxon>
        <taxon>Bacillaceae</taxon>
        <taxon>Alkalihalophilus</taxon>
    </lineage>
</organism>
<geneLocation type="plasmid" evidence="2">
    <name>unnamed</name>
</geneLocation>
<sequence length="73" mass="8312">MKFPLLFMIPLLYLIGLFLTKQYEIFMIDANSSLFANALTTTFLLLVCLLSMVSGIAQTFGLIRVLNIKEQKH</sequence>
<evidence type="ECO:0000313" key="2">
    <source>
        <dbReference type="EMBL" id="XDI35122.1"/>
    </source>
</evidence>
<dbReference type="AlphaFoldDB" id="A0AB39BMS6"/>
<feature type="transmembrane region" description="Helical" evidence="1">
    <location>
        <begin position="44"/>
        <end position="66"/>
    </location>
</feature>
<keyword evidence="1" id="KW-0812">Transmembrane</keyword>
<evidence type="ECO:0000256" key="1">
    <source>
        <dbReference type="SAM" id="Phobius"/>
    </source>
</evidence>
<name>A0AB39BMS6_9BACI</name>